<gene>
    <name evidence="3" type="primary">nuoJ</name>
    <name evidence="3" type="ordered locus">CJJ81176_1555</name>
</gene>
<dbReference type="PANTHER" id="PTHR33269:SF17">
    <property type="entry name" value="NADH-UBIQUINONE OXIDOREDUCTASE CHAIN 6"/>
    <property type="match status" value="1"/>
</dbReference>
<feature type="transmembrane region" description="Helical" evidence="2">
    <location>
        <begin position="54"/>
        <end position="72"/>
    </location>
</feature>
<evidence type="ECO:0000256" key="1">
    <source>
        <dbReference type="ARBA" id="ARBA00005698"/>
    </source>
</evidence>
<comment type="subcellular location">
    <subcellularLocation>
        <location evidence="2">Cell membrane</location>
        <topology evidence="2">Multi-pass membrane protein</topology>
    </subcellularLocation>
</comment>
<feature type="transmembrane region" description="Helical" evidence="2">
    <location>
        <begin position="92"/>
        <end position="113"/>
    </location>
</feature>
<keyword evidence="2" id="KW-0874">Quinone</keyword>
<feature type="transmembrane region" description="Helical" evidence="2">
    <location>
        <begin position="6"/>
        <end position="23"/>
    </location>
</feature>
<dbReference type="RefSeq" id="WP_002864418.1">
    <property type="nucleotide sequence ID" value="NC_008787.1"/>
</dbReference>
<evidence type="ECO:0000256" key="2">
    <source>
        <dbReference type="RuleBase" id="RU004429"/>
    </source>
</evidence>
<dbReference type="GO" id="GO:0008137">
    <property type="term" value="F:NADH dehydrogenase (ubiquinone) activity"/>
    <property type="evidence" value="ECO:0007669"/>
    <property type="project" value="UniProtKB-UniRule"/>
</dbReference>
<dbReference type="Proteomes" id="UP000000646">
    <property type="component" value="Chromosome"/>
</dbReference>
<accession>A0A0H3PIK2</accession>
<dbReference type="KEGG" id="cjj:CJJ81176_1555"/>
<reference evidence="4" key="1">
    <citation type="submission" date="2006-12" db="EMBL/GenBank/DDBJ databases">
        <authorList>
            <person name="Fouts D.E."/>
            <person name="Nelson K.E."/>
            <person name="Sebastian Y."/>
        </authorList>
    </citation>
    <scope>NUCLEOTIDE SEQUENCE [LARGE SCALE GENOMIC DNA]</scope>
    <source>
        <strain evidence="4">81-176</strain>
    </source>
</reference>
<feature type="transmembrane region" description="Helical" evidence="2">
    <location>
        <begin position="133"/>
        <end position="162"/>
    </location>
</feature>
<dbReference type="InterPro" id="IPR042106">
    <property type="entry name" value="Nuo/plastoQ_OxRdtase_6_NuoJ"/>
</dbReference>
<keyword evidence="2" id="KW-1133">Transmembrane helix</keyword>
<dbReference type="AlphaFoldDB" id="A0A0H3PIK2"/>
<dbReference type="Pfam" id="PF00499">
    <property type="entry name" value="Oxidored_q3"/>
    <property type="match status" value="1"/>
</dbReference>
<dbReference type="eggNOG" id="COG0839">
    <property type="taxonomic scope" value="Bacteria"/>
</dbReference>
<proteinExistence type="inferred from homology"/>
<sequence length="172" mass="19191">MIENLAFVFFSVVVLGFFGIAVLSKNMLYSLSALAGGMVFLSGFYFLLDAEFLGVIQIIVYSGAVLGLYSFAMMFFDASKEFKEQLKAKKSFFTLVVLSTILLLAMLIGFKYQNISTDLPLNDPALFDFNKQLALAIFSKYLLAFEFIAILLLIALVCAIVLTHKELTKEKQ</sequence>
<keyword evidence="2" id="KW-0472">Membrane</keyword>
<feature type="transmembrane region" description="Helical" evidence="2">
    <location>
        <begin position="28"/>
        <end position="48"/>
    </location>
</feature>
<dbReference type="HOGENOM" id="CLU_085957_2_2_7"/>
<comment type="similarity">
    <text evidence="1 2">Belongs to the complex I subunit 6 family.</text>
</comment>
<dbReference type="GO" id="GO:0016491">
    <property type="term" value="F:oxidoreductase activity"/>
    <property type="evidence" value="ECO:0007669"/>
    <property type="project" value="UniProtKB-KW"/>
</dbReference>
<evidence type="ECO:0000313" key="3">
    <source>
        <dbReference type="EMBL" id="EAQ72864.1"/>
    </source>
</evidence>
<dbReference type="PANTHER" id="PTHR33269">
    <property type="entry name" value="NADH-UBIQUINONE OXIDOREDUCTASE CHAIN 6"/>
    <property type="match status" value="1"/>
</dbReference>
<keyword evidence="3" id="KW-0560">Oxidoreductase</keyword>
<keyword evidence="2" id="KW-1003">Cell membrane</keyword>
<keyword evidence="2" id="KW-0812">Transmembrane</keyword>
<evidence type="ECO:0000313" key="4">
    <source>
        <dbReference type="Proteomes" id="UP000000646"/>
    </source>
</evidence>
<dbReference type="InterPro" id="IPR001457">
    <property type="entry name" value="NADH_UbQ/plastoQ_OxRdtase_su6"/>
</dbReference>
<comment type="function">
    <text evidence="2">NDH-1 shuttles electrons from NADH, via FMN and iron-sulfur (Fe-S) centers, to quinones in the respiratory chain. Couples the redox reaction to proton translocation (for every two electrons transferred, four hydrogen ions are translocated across the cytoplasmic membrane), and thus conserves the redox energy in a proton gradient.</text>
</comment>
<name>A0A0H3PIK2_CAMJJ</name>
<comment type="catalytic activity">
    <reaction evidence="2">
        <text>a quinone + NADH + 5 H(+)(in) = a quinol + NAD(+) + 4 H(+)(out)</text>
        <dbReference type="Rhea" id="RHEA:57888"/>
        <dbReference type="ChEBI" id="CHEBI:15378"/>
        <dbReference type="ChEBI" id="CHEBI:24646"/>
        <dbReference type="ChEBI" id="CHEBI:57540"/>
        <dbReference type="ChEBI" id="CHEBI:57945"/>
        <dbReference type="ChEBI" id="CHEBI:132124"/>
    </reaction>
</comment>
<dbReference type="Gene3D" id="1.20.120.1200">
    <property type="entry name" value="NADH-ubiquinone/plastoquinone oxidoreductase chain 6, subunit NuoJ"/>
    <property type="match status" value="1"/>
</dbReference>
<dbReference type="EC" id="7.1.1.-" evidence="2"/>
<dbReference type="EMBL" id="CP000538">
    <property type="protein sequence ID" value="EAQ72864.1"/>
    <property type="molecule type" value="Genomic_DNA"/>
</dbReference>
<dbReference type="NCBIfam" id="NF005167">
    <property type="entry name" value="PRK06638.2-2"/>
    <property type="match status" value="1"/>
</dbReference>
<dbReference type="GO" id="GO:0005886">
    <property type="term" value="C:plasma membrane"/>
    <property type="evidence" value="ECO:0007669"/>
    <property type="project" value="UniProtKB-SubCell"/>
</dbReference>
<organism evidence="3 4">
    <name type="scientific">Campylobacter jejuni subsp. jejuni serotype O:23/36 (strain 81-176)</name>
    <dbReference type="NCBI Taxonomy" id="354242"/>
    <lineage>
        <taxon>Bacteria</taxon>
        <taxon>Pseudomonadati</taxon>
        <taxon>Campylobacterota</taxon>
        <taxon>Epsilonproteobacteria</taxon>
        <taxon>Campylobacterales</taxon>
        <taxon>Campylobacteraceae</taxon>
        <taxon>Campylobacter</taxon>
    </lineage>
</organism>
<keyword evidence="2" id="KW-0520">NAD</keyword>
<protein>
    <recommendedName>
        <fullName evidence="2">NADH-quinone oxidoreductase subunit J</fullName>
        <ecNumber evidence="2">7.1.1.-</ecNumber>
    </recommendedName>
</protein>
<dbReference type="GO" id="GO:0048038">
    <property type="term" value="F:quinone binding"/>
    <property type="evidence" value="ECO:0007669"/>
    <property type="project" value="UniProtKB-UniRule"/>
</dbReference>